<proteinExistence type="predicted"/>
<evidence type="ECO:0000313" key="2">
    <source>
        <dbReference type="EMBL" id="CAA9387238.1"/>
    </source>
</evidence>
<evidence type="ECO:0000256" key="1">
    <source>
        <dbReference type="SAM" id="MobiDB-lite"/>
    </source>
</evidence>
<name>A0A6J4NJW8_9ACTN</name>
<feature type="non-terminal residue" evidence="2">
    <location>
        <position position="1"/>
    </location>
</feature>
<dbReference type="EMBL" id="CADCUM010000086">
    <property type="protein sequence ID" value="CAA9387238.1"/>
    <property type="molecule type" value="Genomic_DNA"/>
</dbReference>
<feature type="region of interest" description="Disordered" evidence="1">
    <location>
        <begin position="1"/>
        <end position="35"/>
    </location>
</feature>
<protein>
    <submittedName>
        <fullName evidence="2">Uncharacterized protein</fullName>
    </submittedName>
</protein>
<organism evidence="2">
    <name type="scientific">uncultured Nocardioides sp</name>
    <dbReference type="NCBI Taxonomy" id="198441"/>
    <lineage>
        <taxon>Bacteria</taxon>
        <taxon>Bacillati</taxon>
        <taxon>Actinomycetota</taxon>
        <taxon>Actinomycetes</taxon>
        <taxon>Propionibacteriales</taxon>
        <taxon>Nocardioidaceae</taxon>
        <taxon>Nocardioides</taxon>
        <taxon>environmental samples</taxon>
    </lineage>
</organism>
<dbReference type="AlphaFoldDB" id="A0A6J4NJW8"/>
<feature type="compositionally biased region" description="Gly residues" evidence="1">
    <location>
        <begin position="1"/>
        <end position="10"/>
    </location>
</feature>
<feature type="compositionally biased region" description="Low complexity" evidence="1">
    <location>
        <begin position="26"/>
        <end position="35"/>
    </location>
</feature>
<sequence>CSRGSPGGPADGLERAGRARPRGRRASGPAAEAAASNCRAGRRIEFLVNAGTPRRGGLTQASPRLSMSTRKLRMVRGAYDEVGLRVRHFRRVSHH</sequence>
<gene>
    <name evidence="2" type="ORF">AVDCRST_MAG32-2074</name>
</gene>
<feature type="non-terminal residue" evidence="2">
    <location>
        <position position="95"/>
    </location>
</feature>
<reference evidence="2" key="1">
    <citation type="submission" date="2020-02" db="EMBL/GenBank/DDBJ databases">
        <authorList>
            <person name="Meier V. D."/>
        </authorList>
    </citation>
    <scope>NUCLEOTIDE SEQUENCE</scope>
    <source>
        <strain evidence="2">AVDCRST_MAG32</strain>
    </source>
</reference>
<accession>A0A6J4NJW8</accession>